<organism evidence="3 4">
    <name type="scientific">Peptoniphilus indolicus</name>
    <dbReference type="NCBI Taxonomy" id="33030"/>
    <lineage>
        <taxon>Bacteria</taxon>
        <taxon>Bacillati</taxon>
        <taxon>Bacillota</taxon>
        <taxon>Tissierellia</taxon>
        <taxon>Tissierellales</taxon>
        <taxon>Peptoniphilaceae</taxon>
        <taxon>Peptoniphilus</taxon>
    </lineage>
</organism>
<gene>
    <name evidence="3" type="ORF">NCTC11088_00161</name>
</gene>
<dbReference type="GO" id="GO:0003677">
    <property type="term" value="F:DNA binding"/>
    <property type="evidence" value="ECO:0007669"/>
    <property type="project" value="UniProtKB-KW"/>
</dbReference>
<dbReference type="PANTHER" id="PTHR46558:SF4">
    <property type="entry name" value="DNA-BIDING PHAGE PROTEIN"/>
    <property type="match status" value="1"/>
</dbReference>
<dbReference type="Proteomes" id="UP000254777">
    <property type="component" value="Unassembled WGS sequence"/>
</dbReference>
<feature type="domain" description="HTH cro/C1-type" evidence="2">
    <location>
        <begin position="4"/>
        <end position="58"/>
    </location>
</feature>
<accession>A0A379D9E1</accession>
<keyword evidence="1" id="KW-0238">DNA-binding</keyword>
<dbReference type="InterPro" id="IPR010982">
    <property type="entry name" value="Lambda_DNA-bd_dom_sf"/>
</dbReference>
<dbReference type="RefSeq" id="WP_004822567.1">
    <property type="nucleotide sequence ID" value="NZ_UGTH01000001.1"/>
</dbReference>
<protein>
    <submittedName>
        <fullName evidence="3">Predicted transcriptional regulator</fullName>
    </submittedName>
</protein>
<evidence type="ECO:0000256" key="1">
    <source>
        <dbReference type="ARBA" id="ARBA00023125"/>
    </source>
</evidence>
<dbReference type="SMART" id="SM00530">
    <property type="entry name" value="HTH_XRE"/>
    <property type="match status" value="1"/>
</dbReference>
<dbReference type="PANTHER" id="PTHR46558">
    <property type="entry name" value="TRACRIPTIONAL REGULATORY PROTEIN-RELATED-RELATED"/>
    <property type="match status" value="1"/>
</dbReference>
<dbReference type="Gene3D" id="1.10.260.40">
    <property type="entry name" value="lambda repressor-like DNA-binding domains"/>
    <property type="match status" value="1"/>
</dbReference>
<dbReference type="InterPro" id="IPR001387">
    <property type="entry name" value="Cro/C1-type_HTH"/>
</dbReference>
<proteinExistence type="predicted"/>
<dbReference type="CDD" id="cd00093">
    <property type="entry name" value="HTH_XRE"/>
    <property type="match status" value="1"/>
</dbReference>
<evidence type="ECO:0000259" key="2">
    <source>
        <dbReference type="PROSITE" id="PS50943"/>
    </source>
</evidence>
<evidence type="ECO:0000313" key="4">
    <source>
        <dbReference type="Proteomes" id="UP000254777"/>
    </source>
</evidence>
<dbReference type="SUPFAM" id="SSF47413">
    <property type="entry name" value="lambda repressor-like DNA-binding domains"/>
    <property type="match status" value="1"/>
</dbReference>
<evidence type="ECO:0000313" key="3">
    <source>
        <dbReference type="EMBL" id="SUB74430.1"/>
    </source>
</evidence>
<sequence>MNRVKELREKNNISQNNLAIKVGVTPKYIGFIENNERNPSLNVAKKIAEVFNEKIDDIFLL</sequence>
<dbReference type="AlphaFoldDB" id="A0A379D9E1"/>
<dbReference type="PROSITE" id="PS50943">
    <property type="entry name" value="HTH_CROC1"/>
    <property type="match status" value="1"/>
</dbReference>
<reference evidence="3 4" key="1">
    <citation type="submission" date="2018-06" db="EMBL/GenBank/DDBJ databases">
        <authorList>
            <consortium name="Pathogen Informatics"/>
            <person name="Doyle S."/>
        </authorList>
    </citation>
    <scope>NUCLEOTIDE SEQUENCE [LARGE SCALE GENOMIC DNA]</scope>
    <source>
        <strain evidence="3 4">NCTC11088</strain>
    </source>
</reference>
<dbReference type="EMBL" id="UGTH01000001">
    <property type="protein sequence ID" value="SUB74430.1"/>
    <property type="molecule type" value="Genomic_DNA"/>
</dbReference>
<dbReference type="Pfam" id="PF01381">
    <property type="entry name" value="HTH_3"/>
    <property type="match status" value="1"/>
</dbReference>
<name>A0A379D9E1_9FIRM</name>